<sequence length="116" mass="13535">MNALLEFGRKAMLYVRVLSGYEERRIRSYRLQLQKHLQQEAAIDKYFKPLDKEAEIVMKMQLEGEEKAMREMVKTMQSQALLEKTEAERLANVTNSEANQHVQEKVPTSGPLPRLK</sequence>
<dbReference type="OrthoDB" id="1929657at2759"/>
<feature type="non-terminal residue" evidence="2">
    <location>
        <position position="1"/>
    </location>
</feature>
<dbReference type="PANTHER" id="PTHR35749:SF1">
    <property type="entry name" value="OSJNBA0084A10.10 PROTEIN"/>
    <property type="match status" value="1"/>
</dbReference>
<name>A0A6A4KYE4_9ERIC</name>
<dbReference type="EMBL" id="QEFC01002769">
    <property type="protein sequence ID" value="KAE9450720.1"/>
    <property type="molecule type" value="Genomic_DNA"/>
</dbReference>
<keyword evidence="3" id="KW-1185">Reference proteome</keyword>
<organism evidence="2 3">
    <name type="scientific">Rhododendron williamsianum</name>
    <dbReference type="NCBI Taxonomy" id="262921"/>
    <lineage>
        <taxon>Eukaryota</taxon>
        <taxon>Viridiplantae</taxon>
        <taxon>Streptophyta</taxon>
        <taxon>Embryophyta</taxon>
        <taxon>Tracheophyta</taxon>
        <taxon>Spermatophyta</taxon>
        <taxon>Magnoliopsida</taxon>
        <taxon>eudicotyledons</taxon>
        <taxon>Gunneridae</taxon>
        <taxon>Pentapetalae</taxon>
        <taxon>asterids</taxon>
        <taxon>Ericales</taxon>
        <taxon>Ericaceae</taxon>
        <taxon>Ericoideae</taxon>
        <taxon>Rhodoreae</taxon>
        <taxon>Rhododendron</taxon>
    </lineage>
</organism>
<evidence type="ECO:0000256" key="1">
    <source>
        <dbReference type="SAM" id="MobiDB-lite"/>
    </source>
</evidence>
<feature type="region of interest" description="Disordered" evidence="1">
    <location>
        <begin position="94"/>
        <end position="116"/>
    </location>
</feature>
<evidence type="ECO:0000313" key="2">
    <source>
        <dbReference type="EMBL" id="KAE9450720.1"/>
    </source>
</evidence>
<proteinExistence type="predicted"/>
<dbReference type="Proteomes" id="UP000428333">
    <property type="component" value="Linkage Group LG10"/>
</dbReference>
<protein>
    <submittedName>
        <fullName evidence="2">Uncharacterized protein</fullName>
    </submittedName>
</protein>
<dbReference type="AlphaFoldDB" id="A0A6A4KYE4"/>
<dbReference type="PANTHER" id="PTHR35749">
    <property type="entry name" value="OSJNBA0084A10.10 PROTEIN"/>
    <property type="match status" value="1"/>
</dbReference>
<accession>A0A6A4KYE4</accession>
<gene>
    <name evidence="2" type="ORF">C3L33_17382</name>
</gene>
<comment type="caution">
    <text evidence="2">The sequence shown here is derived from an EMBL/GenBank/DDBJ whole genome shotgun (WGS) entry which is preliminary data.</text>
</comment>
<reference evidence="2 3" key="1">
    <citation type="journal article" date="2019" name="Genome Biol. Evol.">
        <title>The Rhododendron genome and chromosomal organization provide insight into shared whole-genome duplications across the heath family (Ericaceae).</title>
        <authorList>
            <person name="Soza V.L."/>
            <person name="Lindsley D."/>
            <person name="Waalkes A."/>
            <person name="Ramage E."/>
            <person name="Patwardhan R.P."/>
            <person name="Burton J.N."/>
            <person name="Adey A."/>
            <person name="Kumar A."/>
            <person name="Qiu R."/>
            <person name="Shendure J."/>
            <person name="Hall B."/>
        </authorList>
    </citation>
    <scope>NUCLEOTIDE SEQUENCE [LARGE SCALE GENOMIC DNA]</scope>
    <source>
        <strain evidence="2">RSF 1966-606</strain>
    </source>
</reference>
<evidence type="ECO:0000313" key="3">
    <source>
        <dbReference type="Proteomes" id="UP000428333"/>
    </source>
</evidence>